<evidence type="ECO:0000313" key="3">
    <source>
        <dbReference type="Proteomes" id="UP001208570"/>
    </source>
</evidence>
<accession>A0AAD9NE24</accession>
<dbReference type="EMBL" id="JAODUP010000058">
    <property type="protein sequence ID" value="KAK2164846.1"/>
    <property type="molecule type" value="Genomic_DNA"/>
</dbReference>
<sequence>MAEVPPADRSLSPMDGKNAHVIRFVYSEAVRRALLDRYQMTGEQDFRIIAGARKDSGSRIQEVEISDLFDIYMYLTTDRKTTSSKRSQRKAEASGREAATRHRKRDSNEKRGRSKRSGSNKRMSTTCG</sequence>
<evidence type="ECO:0000313" key="2">
    <source>
        <dbReference type="EMBL" id="KAK2164846.1"/>
    </source>
</evidence>
<comment type="caution">
    <text evidence="2">The sequence shown here is derived from an EMBL/GenBank/DDBJ whole genome shotgun (WGS) entry which is preliminary data.</text>
</comment>
<keyword evidence="3" id="KW-1185">Reference proteome</keyword>
<evidence type="ECO:0000256" key="1">
    <source>
        <dbReference type="SAM" id="MobiDB-lite"/>
    </source>
</evidence>
<organism evidence="2 3">
    <name type="scientific">Paralvinella palmiformis</name>
    <dbReference type="NCBI Taxonomy" id="53620"/>
    <lineage>
        <taxon>Eukaryota</taxon>
        <taxon>Metazoa</taxon>
        <taxon>Spiralia</taxon>
        <taxon>Lophotrochozoa</taxon>
        <taxon>Annelida</taxon>
        <taxon>Polychaeta</taxon>
        <taxon>Sedentaria</taxon>
        <taxon>Canalipalpata</taxon>
        <taxon>Terebellida</taxon>
        <taxon>Terebelliformia</taxon>
        <taxon>Alvinellidae</taxon>
        <taxon>Paralvinella</taxon>
    </lineage>
</organism>
<dbReference type="AlphaFoldDB" id="A0AAD9NE24"/>
<name>A0AAD9NE24_9ANNE</name>
<gene>
    <name evidence="2" type="ORF">LSH36_58g15012</name>
</gene>
<feature type="compositionally biased region" description="Basic and acidic residues" evidence="1">
    <location>
        <begin position="89"/>
        <end position="111"/>
    </location>
</feature>
<dbReference type="Proteomes" id="UP001208570">
    <property type="component" value="Unassembled WGS sequence"/>
</dbReference>
<proteinExistence type="predicted"/>
<reference evidence="2" key="1">
    <citation type="journal article" date="2023" name="Mol. Biol. Evol.">
        <title>Third-Generation Sequencing Reveals the Adaptive Role of the Epigenome in Three Deep-Sea Polychaetes.</title>
        <authorList>
            <person name="Perez M."/>
            <person name="Aroh O."/>
            <person name="Sun Y."/>
            <person name="Lan Y."/>
            <person name="Juniper S.K."/>
            <person name="Young C.R."/>
            <person name="Angers B."/>
            <person name="Qian P.Y."/>
        </authorList>
    </citation>
    <scope>NUCLEOTIDE SEQUENCE</scope>
    <source>
        <strain evidence="2">P08H-3</strain>
    </source>
</reference>
<protein>
    <submittedName>
        <fullName evidence="2">Uncharacterized protein</fullName>
    </submittedName>
</protein>
<feature type="region of interest" description="Disordered" evidence="1">
    <location>
        <begin position="79"/>
        <end position="128"/>
    </location>
</feature>